<dbReference type="PANTHER" id="PTHR21435:SF1">
    <property type="entry name" value="MITOCHONDRIAL IMPORT INNER MEMBRANE TRANSLOCASE SUBUNIT TIM29"/>
    <property type="match status" value="1"/>
</dbReference>
<dbReference type="GeneTree" id="ENSGT00390000018541"/>
<dbReference type="OMA" id="WRLKWKM"/>
<accession>W5MFZ0</accession>
<dbReference type="Ensembl" id="ENSLOCT00000007307.1">
    <property type="protein sequence ID" value="ENSLOCP00000007299.1"/>
    <property type="gene ID" value="ENSLOCG00000006044.1"/>
</dbReference>
<keyword evidence="2" id="KW-1185">Reference proteome</keyword>
<dbReference type="AlphaFoldDB" id="W5MFZ0"/>
<dbReference type="Bgee" id="ENSLOCG00000006044">
    <property type="expression patterns" value="Expressed in ovary and 13 other cell types or tissues"/>
</dbReference>
<organism evidence="1 2">
    <name type="scientific">Lepisosteus oculatus</name>
    <name type="common">Spotted gar</name>
    <dbReference type="NCBI Taxonomy" id="7918"/>
    <lineage>
        <taxon>Eukaryota</taxon>
        <taxon>Metazoa</taxon>
        <taxon>Chordata</taxon>
        <taxon>Craniata</taxon>
        <taxon>Vertebrata</taxon>
        <taxon>Euteleostomi</taxon>
        <taxon>Actinopterygii</taxon>
        <taxon>Neopterygii</taxon>
        <taxon>Holostei</taxon>
        <taxon>Semionotiformes</taxon>
        <taxon>Lepisosteidae</taxon>
        <taxon>Lepisosteus</taxon>
    </lineage>
</organism>
<reference evidence="2" key="1">
    <citation type="submission" date="2011-12" db="EMBL/GenBank/DDBJ databases">
        <title>The Draft Genome of Lepisosteus oculatus.</title>
        <authorList>
            <consortium name="The Broad Institute Genome Assembly &amp; Analysis Group"/>
            <consortium name="Computational R&amp;D Group"/>
            <consortium name="and Sequencing Platform"/>
            <person name="Di Palma F."/>
            <person name="Alfoldi J."/>
            <person name="Johnson J."/>
            <person name="Berlin A."/>
            <person name="Gnerre S."/>
            <person name="Jaffe D."/>
            <person name="MacCallum I."/>
            <person name="Young S."/>
            <person name="Walker B.J."/>
            <person name="Lander E.S."/>
            <person name="Lindblad-Toh K."/>
        </authorList>
    </citation>
    <scope>NUCLEOTIDE SEQUENCE [LARGE SCALE GENOMIC DNA]</scope>
</reference>
<evidence type="ECO:0000313" key="1">
    <source>
        <dbReference type="Ensembl" id="ENSLOCP00000007299.1"/>
    </source>
</evidence>
<protein>
    <submittedName>
        <fullName evidence="1">Translocase of inner mitochondrial membrane 29</fullName>
    </submittedName>
</protein>
<dbReference type="eggNOG" id="KOG4545">
    <property type="taxonomic scope" value="Eukaryota"/>
</dbReference>
<reference evidence="1" key="3">
    <citation type="submission" date="2025-09" db="UniProtKB">
        <authorList>
            <consortium name="Ensembl"/>
        </authorList>
    </citation>
    <scope>IDENTIFICATION</scope>
</reference>
<dbReference type="InParanoid" id="W5MFZ0"/>
<proteinExistence type="predicted"/>
<evidence type="ECO:0000313" key="2">
    <source>
        <dbReference type="Proteomes" id="UP000018468"/>
    </source>
</evidence>
<dbReference type="EMBL" id="AHAT01008007">
    <property type="status" value="NOT_ANNOTATED_CDS"/>
    <property type="molecule type" value="Genomic_DNA"/>
</dbReference>
<reference evidence="1" key="2">
    <citation type="submission" date="2025-08" db="UniProtKB">
        <authorList>
            <consortium name="Ensembl"/>
        </authorList>
    </citation>
    <scope>IDENTIFICATION</scope>
</reference>
<dbReference type="Pfam" id="PF10171">
    <property type="entry name" value="Tim29"/>
    <property type="match status" value="1"/>
</dbReference>
<dbReference type="STRING" id="7918.ENSLOCP00000007299"/>
<dbReference type="Proteomes" id="UP000018468">
    <property type="component" value="Linkage group LG6"/>
</dbReference>
<dbReference type="GO" id="GO:0045039">
    <property type="term" value="P:protein insertion into mitochondrial inner membrane"/>
    <property type="evidence" value="ECO:0000318"/>
    <property type="project" value="GO_Central"/>
</dbReference>
<dbReference type="InterPro" id="IPR019322">
    <property type="entry name" value="TIMM29"/>
</dbReference>
<dbReference type="GO" id="GO:0042721">
    <property type="term" value="C:TIM22 mitochondrial import inner membrane insertion complex"/>
    <property type="evidence" value="ECO:0000318"/>
    <property type="project" value="GO_Central"/>
</dbReference>
<dbReference type="FunCoup" id="W5MFZ0">
    <property type="interactions" value="1334"/>
</dbReference>
<dbReference type="HOGENOM" id="CLU_102697_0_0_1"/>
<name>W5MFZ0_LEPOC</name>
<sequence>QVIMAAAWVLRRWCSSAARAAEEQSGATRIKGSLWNRARDSRIGLWLSSLLGDYREACRDVIVGLRERPLKAAAYLSLLGGVWGCYHRNPGPASFESCLLEASNTLLLLSPWIRSGTADAHVQGLVWLRNEGRLRCLNLGVATLAYSAPFDPDSSLYEARCPHLRPRWLELPERLLDVGFLGRWWVLERHMRDCDINEEEFRHLPSHLRSLSPSALRSEVNEQLHRDSQHPVTLSQADIAQAELQDLEEAKGSSRGQ</sequence>
<dbReference type="PANTHER" id="PTHR21435">
    <property type="entry name" value="MITOCHONDRIAL IMPORT INNER MEMBRANE TRANSLOCASE SUBUNIT TIM29"/>
    <property type="match status" value="1"/>
</dbReference>